<dbReference type="Pfam" id="PF04237">
    <property type="entry name" value="YjbR"/>
    <property type="match status" value="1"/>
</dbReference>
<gene>
    <name evidence="1" type="ORF">CLHUN_36480</name>
</gene>
<keyword evidence="2" id="KW-1185">Reference proteome</keyword>
<reference evidence="1 2" key="1">
    <citation type="submission" date="2017-03" db="EMBL/GenBank/DDBJ databases">
        <title>Genome sequence of Clostridium hungatei DSM 14427.</title>
        <authorList>
            <person name="Poehlein A."/>
            <person name="Daniel R."/>
        </authorList>
    </citation>
    <scope>NUCLEOTIDE SEQUENCE [LARGE SCALE GENOMIC DNA]</scope>
    <source>
        <strain evidence="1 2">DSM 14427</strain>
    </source>
</reference>
<sequence length="125" mass="14549">MTTDEILNYCLSKTGAYIEFPFGDMPICVKVEKRLFAQMYPSKDDYKITLNCDMATGEIYRNLYPNIVVRGYHCPPIQQPYFNTVYLDGVIPDVELQKMIDHSYSTVVRKLPRKTQKELLEVPTK</sequence>
<dbReference type="SUPFAM" id="SSF142906">
    <property type="entry name" value="YjbR-like"/>
    <property type="match status" value="1"/>
</dbReference>
<dbReference type="InterPro" id="IPR058532">
    <property type="entry name" value="YjbR/MT2646/Rv2570-like"/>
</dbReference>
<dbReference type="PANTHER" id="PTHR35145:SF1">
    <property type="entry name" value="CYTOPLASMIC PROTEIN"/>
    <property type="match status" value="1"/>
</dbReference>
<dbReference type="AlphaFoldDB" id="A0A1V4SFK6"/>
<evidence type="ECO:0000313" key="1">
    <source>
        <dbReference type="EMBL" id="OPX42523.1"/>
    </source>
</evidence>
<name>A0A1V4SFK6_RUMHU</name>
<evidence type="ECO:0008006" key="3">
    <source>
        <dbReference type="Google" id="ProtNLM"/>
    </source>
</evidence>
<dbReference type="OrthoDB" id="67353at2"/>
<organism evidence="1 2">
    <name type="scientific">Ruminiclostridium hungatei</name>
    <name type="common">Clostridium hungatei</name>
    <dbReference type="NCBI Taxonomy" id="48256"/>
    <lineage>
        <taxon>Bacteria</taxon>
        <taxon>Bacillati</taxon>
        <taxon>Bacillota</taxon>
        <taxon>Clostridia</taxon>
        <taxon>Eubacteriales</taxon>
        <taxon>Oscillospiraceae</taxon>
        <taxon>Ruminiclostridium</taxon>
    </lineage>
</organism>
<dbReference type="InterPro" id="IPR007351">
    <property type="entry name" value="YjbR"/>
</dbReference>
<dbReference type="RefSeq" id="WP_080066054.1">
    <property type="nucleotide sequence ID" value="NZ_MZGX01000028.1"/>
</dbReference>
<dbReference type="Proteomes" id="UP000191554">
    <property type="component" value="Unassembled WGS sequence"/>
</dbReference>
<dbReference type="InterPro" id="IPR038056">
    <property type="entry name" value="YjbR-like_sf"/>
</dbReference>
<evidence type="ECO:0000313" key="2">
    <source>
        <dbReference type="Proteomes" id="UP000191554"/>
    </source>
</evidence>
<dbReference type="PANTHER" id="PTHR35145">
    <property type="entry name" value="CYTOPLASMIC PROTEIN-RELATED"/>
    <property type="match status" value="1"/>
</dbReference>
<accession>A0A1V4SFK6</accession>
<comment type="caution">
    <text evidence="1">The sequence shown here is derived from an EMBL/GenBank/DDBJ whole genome shotgun (WGS) entry which is preliminary data.</text>
</comment>
<dbReference type="EMBL" id="MZGX01000028">
    <property type="protein sequence ID" value="OPX42523.1"/>
    <property type="molecule type" value="Genomic_DNA"/>
</dbReference>
<proteinExistence type="predicted"/>
<protein>
    <recommendedName>
        <fullName evidence="3">MmcQ/YjbR family DNA-binding protein</fullName>
    </recommendedName>
</protein>
<dbReference type="Gene3D" id="3.90.1150.30">
    <property type="match status" value="1"/>
</dbReference>
<dbReference type="STRING" id="48256.CLHUN_36480"/>